<evidence type="ECO:0000313" key="2">
    <source>
        <dbReference type="Proteomes" id="UP001469553"/>
    </source>
</evidence>
<reference evidence="1 2" key="1">
    <citation type="submission" date="2021-06" db="EMBL/GenBank/DDBJ databases">
        <authorList>
            <person name="Palmer J.M."/>
        </authorList>
    </citation>
    <scope>NUCLEOTIDE SEQUENCE [LARGE SCALE GENOMIC DNA]</scope>
    <source>
        <strain evidence="1 2">AS_MEX2019</strain>
        <tissue evidence="1">Muscle</tissue>
    </source>
</reference>
<proteinExistence type="predicted"/>
<name>A0ABV0ZD70_9TELE</name>
<dbReference type="EMBL" id="JAHRIP010058730">
    <property type="protein sequence ID" value="MEQ2304178.1"/>
    <property type="molecule type" value="Genomic_DNA"/>
</dbReference>
<evidence type="ECO:0000313" key="1">
    <source>
        <dbReference type="EMBL" id="MEQ2304178.1"/>
    </source>
</evidence>
<sequence>MESDDVDVKVKGNFRSFLGSEHDWPLLCTAAAGGESVGTVGQILSSYACGTFKNCVGPFLFQDKGWAPNPIQPSS</sequence>
<accession>A0ABV0ZD70</accession>
<gene>
    <name evidence="1" type="ORF">AMECASPLE_024280</name>
</gene>
<comment type="caution">
    <text evidence="1">The sequence shown here is derived from an EMBL/GenBank/DDBJ whole genome shotgun (WGS) entry which is preliminary data.</text>
</comment>
<organism evidence="1 2">
    <name type="scientific">Ameca splendens</name>
    <dbReference type="NCBI Taxonomy" id="208324"/>
    <lineage>
        <taxon>Eukaryota</taxon>
        <taxon>Metazoa</taxon>
        <taxon>Chordata</taxon>
        <taxon>Craniata</taxon>
        <taxon>Vertebrata</taxon>
        <taxon>Euteleostomi</taxon>
        <taxon>Actinopterygii</taxon>
        <taxon>Neopterygii</taxon>
        <taxon>Teleostei</taxon>
        <taxon>Neoteleostei</taxon>
        <taxon>Acanthomorphata</taxon>
        <taxon>Ovalentaria</taxon>
        <taxon>Atherinomorphae</taxon>
        <taxon>Cyprinodontiformes</taxon>
        <taxon>Goodeidae</taxon>
        <taxon>Ameca</taxon>
    </lineage>
</organism>
<keyword evidence="2" id="KW-1185">Reference proteome</keyword>
<protein>
    <submittedName>
        <fullName evidence="1">Uncharacterized protein</fullName>
    </submittedName>
</protein>
<dbReference type="Proteomes" id="UP001469553">
    <property type="component" value="Unassembled WGS sequence"/>
</dbReference>